<dbReference type="EC" id="3.1.26.11" evidence="2 10"/>
<evidence type="ECO:0000313" key="12">
    <source>
        <dbReference type="Proteomes" id="UP000190188"/>
    </source>
</evidence>
<feature type="binding site" evidence="10">
    <location>
        <position position="67"/>
    </location>
    <ligand>
        <name>Zn(2+)</name>
        <dbReference type="ChEBI" id="CHEBI:29105"/>
        <label>2</label>
        <note>catalytic</note>
    </ligand>
</feature>
<comment type="similarity">
    <text evidence="10">Belongs to the RNase Z family.</text>
</comment>
<dbReference type="GO" id="GO:0008270">
    <property type="term" value="F:zinc ion binding"/>
    <property type="evidence" value="ECO:0007669"/>
    <property type="project" value="UniProtKB-UniRule"/>
</dbReference>
<feature type="binding site" evidence="10">
    <location>
        <position position="211"/>
    </location>
    <ligand>
        <name>Zn(2+)</name>
        <dbReference type="ChEBI" id="CHEBI:29105"/>
        <label>2</label>
        <note>catalytic</note>
    </ligand>
</feature>
<dbReference type="Proteomes" id="UP000190188">
    <property type="component" value="Unassembled WGS sequence"/>
</dbReference>
<feature type="active site" description="Proton acceptor" evidence="10">
    <location>
        <position position="67"/>
    </location>
</feature>
<dbReference type="InterPro" id="IPR013471">
    <property type="entry name" value="RNase_Z/BN"/>
</dbReference>
<dbReference type="CDD" id="cd07717">
    <property type="entry name" value="RNaseZ_ZiPD-like_MBL-fold"/>
    <property type="match status" value="1"/>
</dbReference>
<comment type="function">
    <text evidence="9 10">Zinc phosphodiesterase, which displays some tRNA 3'-processing endonuclease activity. Probably involved in tRNA maturation, by removing a 3'-trailer from precursor tRNA.</text>
</comment>
<gene>
    <name evidence="10" type="primary">rnz</name>
    <name evidence="11" type="ORF">BVG16_23180</name>
</gene>
<keyword evidence="8 10" id="KW-0862">Zinc</keyword>
<feature type="binding site" evidence="10">
    <location>
        <position position="269"/>
    </location>
    <ligand>
        <name>Zn(2+)</name>
        <dbReference type="ChEBI" id="CHEBI:29105"/>
        <label>2</label>
        <note>catalytic</note>
    </ligand>
</feature>
<protein>
    <recommendedName>
        <fullName evidence="2 10">Ribonuclease Z</fullName>
        <shortName evidence="10">RNase Z</shortName>
        <ecNumber evidence="2 10">3.1.26.11</ecNumber>
    </recommendedName>
    <alternativeName>
        <fullName evidence="10">tRNA 3 endonuclease</fullName>
    </alternativeName>
    <alternativeName>
        <fullName evidence="10">tRNase Z</fullName>
    </alternativeName>
</protein>
<dbReference type="NCBIfam" id="NF000801">
    <property type="entry name" value="PRK00055.1-3"/>
    <property type="match status" value="1"/>
</dbReference>
<name>A0A1T2X439_9BACL</name>
<dbReference type="Gene3D" id="3.60.15.10">
    <property type="entry name" value="Ribonuclease Z/Hydroxyacylglutathione hydrolase-like"/>
    <property type="match status" value="1"/>
</dbReference>
<organism evidence="11 12">
    <name type="scientific">Paenibacillus selenitireducens</name>
    <dbReference type="NCBI Taxonomy" id="1324314"/>
    <lineage>
        <taxon>Bacteria</taxon>
        <taxon>Bacillati</taxon>
        <taxon>Bacillota</taxon>
        <taxon>Bacilli</taxon>
        <taxon>Bacillales</taxon>
        <taxon>Paenibacillaceae</taxon>
        <taxon>Paenibacillus</taxon>
    </lineage>
</organism>
<comment type="catalytic activity">
    <reaction evidence="10">
        <text>Endonucleolytic cleavage of RNA, removing extra 3' nucleotides from tRNA precursor, generating 3' termini of tRNAs. A 3'-hydroxy group is left at the tRNA terminus and a 5'-phosphoryl group is left at the trailer molecule.</text>
        <dbReference type="EC" id="3.1.26.11"/>
    </reaction>
</comment>
<keyword evidence="4 10" id="KW-0540">Nuclease</keyword>
<dbReference type="STRING" id="1324314.BVG16_23180"/>
<comment type="cofactor">
    <cofactor evidence="10">
        <name>Zn(2+)</name>
        <dbReference type="ChEBI" id="CHEBI:29105"/>
    </cofactor>
    <text evidence="10">Binds 2 Zn(2+) ions.</text>
</comment>
<evidence type="ECO:0000256" key="9">
    <source>
        <dbReference type="ARBA" id="ARBA00057812"/>
    </source>
</evidence>
<comment type="caution">
    <text evidence="11">The sequence shown here is derived from an EMBL/GenBank/DDBJ whole genome shotgun (WGS) entry which is preliminary data.</text>
</comment>
<evidence type="ECO:0000256" key="1">
    <source>
        <dbReference type="ARBA" id="ARBA00011738"/>
    </source>
</evidence>
<keyword evidence="12" id="KW-1185">Reference proteome</keyword>
<feature type="binding site" evidence="10">
    <location>
        <position position="65"/>
    </location>
    <ligand>
        <name>Zn(2+)</name>
        <dbReference type="ChEBI" id="CHEBI:29105"/>
        <label>1</label>
        <note>catalytic</note>
    </ligand>
</feature>
<evidence type="ECO:0000256" key="4">
    <source>
        <dbReference type="ARBA" id="ARBA00022722"/>
    </source>
</evidence>
<dbReference type="NCBIfam" id="TIGR02651">
    <property type="entry name" value="RNase_Z"/>
    <property type="match status" value="1"/>
</dbReference>
<evidence type="ECO:0000313" key="11">
    <source>
        <dbReference type="EMBL" id="OPA74664.1"/>
    </source>
</evidence>
<evidence type="ECO:0000256" key="7">
    <source>
        <dbReference type="ARBA" id="ARBA00022801"/>
    </source>
</evidence>
<evidence type="ECO:0000256" key="10">
    <source>
        <dbReference type="HAMAP-Rule" id="MF_01818"/>
    </source>
</evidence>
<dbReference type="EMBL" id="MSZX01000010">
    <property type="protein sequence ID" value="OPA74664.1"/>
    <property type="molecule type" value="Genomic_DNA"/>
</dbReference>
<feature type="binding site" evidence="10">
    <location>
        <position position="63"/>
    </location>
    <ligand>
        <name>Zn(2+)</name>
        <dbReference type="ChEBI" id="CHEBI:29105"/>
        <label>1</label>
        <note>catalytic</note>
    </ligand>
</feature>
<dbReference type="GO" id="GO:0042802">
    <property type="term" value="F:identical protein binding"/>
    <property type="evidence" value="ECO:0007669"/>
    <property type="project" value="UniProtKB-ARBA"/>
</dbReference>
<evidence type="ECO:0000256" key="5">
    <source>
        <dbReference type="ARBA" id="ARBA00022723"/>
    </source>
</evidence>
<evidence type="ECO:0000256" key="2">
    <source>
        <dbReference type="ARBA" id="ARBA00012477"/>
    </source>
</evidence>
<comment type="subunit">
    <text evidence="1 10">Homodimer.</text>
</comment>
<evidence type="ECO:0000256" key="6">
    <source>
        <dbReference type="ARBA" id="ARBA00022759"/>
    </source>
</evidence>
<keyword evidence="7 10" id="KW-0378">Hydrolase</keyword>
<sequence>MELYFLGTGAGMPTTERNVTSIALRMFDERGTFWLFDAGEATQHQILRSPLKPSKLEKIFITHLHGDHIFGLPGLLSSRSHQGGTEPLDIYGPQGVRTFIETALQLSQSHINYELRFHELHEGVIYEDEQCTVESGLLDHRIESYGFRMIEKPRPGKLKVDELMKLGVQPGPMFGKIKQGIDLRLDDGRVIRASDMISEPQPGVIVTILGDTRPCQGSLRLAKDADVLVHEATFMEGLEDLAETYYHSTTKQAAETARDAGVGLLVLTHFSARYSEENPLVEEAKVIFDNTVAAKQHQLVPIRKY</sequence>
<dbReference type="AlphaFoldDB" id="A0A1T2X439"/>
<keyword evidence="6 10" id="KW-0255">Endonuclease</keyword>
<proteinExistence type="inferred from homology"/>
<accession>A0A1T2X439</accession>
<dbReference type="PANTHER" id="PTHR46018">
    <property type="entry name" value="ZINC PHOSPHODIESTERASE ELAC PROTEIN 1"/>
    <property type="match status" value="1"/>
</dbReference>
<dbReference type="FunFam" id="3.60.15.10:FF:000002">
    <property type="entry name" value="Ribonuclease Z"/>
    <property type="match status" value="1"/>
</dbReference>
<keyword evidence="3 10" id="KW-0819">tRNA processing</keyword>
<dbReference type="SUPFAM" id="SSF56281">
    <property type="entry name" value="Metallo-hydrolase/oxidoreductase"/>
    <property type="match status" value="1"/>
</dbReference>
<feature type="binding site" evidence="10">
    <location>
        <position position="211"/>
    </location>
    <ligand>
        <name>Zn(2+)</name>
        <dbReference type="ChEBI" id="CHEBI:29105"/>
        <label>1</label>
        <note>catalytic</note>
    </ligand>
</feature>
<evidence type="ECO:0000256" key="8">
    <source>
        <dbReference type="ARBA" id="ARBA00022833"/>
    </source>
</evidence>
<dbReference type="GO" id="GO:0042781">
    <property type="term" value="F:3'-tRNA processing endoribonuclease activity"/>
    <property type="evidence" value="ECO:0007669"/>
    <property type="project" value="UniProtKB-UniRule"/>
</dbReference>
<evidence type="ECO:0000256" key="3">
    <source>
        <dbReference type="ARBA" id="ARBA00022694"/>
    </source>
</evidence>
<feature type="binding site" evidence="10">
    <location>
        <position position="140"/>
    </location>
    <ligand>
        <name>Zn(2+)</name>
        <dbReference type="ChEBI" id="CHEBI:29105"/>
        <label>1</label>
        <note>catalytic</note>
    </ligand>
</feature>
<dbReference type="InterPro" id="IPR036866">
    <property type="entry name" value="RibonucZ/Hydroxyglut_hydro"/>
</dbReference>
<dbReference type="RefSeq" id="WP_078501580.1">
    <property type="nucleotide sequence ID" value="NZ_MSZX01000010.1"/>
</dbReference>
<dbReference type="HAMAP" id="MF_01818">
    <property type="entry name" value="RNase_Z_BN"/>
    <property type="match status" value="1"/>
</dbReference>
<dbReference type="OrthoDB" id="9800940at2"/>
<dbReference type="Pfam" id="PF23023">
    <property type="entry name" value="Anti-Pycsar_Apyc1"/>
    <property type="match status" value="1"/>
</dbReference>
<reference evidence="11 12" key="1">
    <citation type="submission" date="2017-01" db="EMBL/GenBank/DDBJ databases">
        <title>Genome analysis of Paenibacillus selenitrireducens ES3-24.</title>
        <authorList>
            <person name="Xu D."/>
            <person name="Yao R."/>
            <person name="Zheng S."/>
        </authorList>
    </citation>
    <scope>NUCLEOTIDE SEQUENCE [LARGE SCALE GENOMIC DNA]</scope>
    <source>
        <strain evidence="11 12">ES3-24</strain>
    </source>
</reference>
<dbReference type="PANTHER" id="PTHR46018:SF2">
    <property type="entry name" value="ZINC PHOSPHODIESTERASE ELAC PROTEIN 1"/>
    <property type="match status" value="1"/>
</dbReference>
<keyword evidence="5 10" id="KW-0479">Metal-binding</keyword>
<feature type="binding site" evidence="10">
    <location>
        <position position="68"/>
    </location>
    <ligand>
        <name>Zn(2+)</name>
        <dbReference type="ChEBI" id="CHEBI:29105"/>
        <label>2</label>
        <note>catalytic</note>
    </ligand>
</feature>